<organism evidence="2">
    <name type="scientific">Sulfurovum sp. enrichment culture clone C5</name>
    <dbReference type="NCBI Taxonomy" id="497650"/>
    <lineage>
        <taxon>Bacteria</taxon>
        <taxon>Pseudomonadati</taxon>
        <taxon>Campylobacterota</taxon>
        <taxon>Epsilonproteobacteria</taxon>
        <taxon>Campylobacterales</taxon>
        <taxon>Sulfurovaceae</taxon>
        <taxon>Sulfurovum</taxon>
        <taxon>environmental samples</taxon>
    </lineage>
</organism>
<feature type="transmembrane region" description="Helical" evidence="1">
    <location>
        <begin position="112"/>
        <end position="133"/>
    </location>
</feature>
<accession>A0A0S4XQ61</accession>
<feature type="transmembrane region" description="Helical" evidence="1">
    <location>
        <begin position="71"/>
        <end position="92"/>
    </location>
</feature>
<keyword evidence="1" id="KW-0812">Transmembrane</keyword>
<sequence length="268" mass="30207">MSIIAKCDSNVINIIRTSFKMTKGFKGTFWGMYIAVGLISITMLLAVAYIYFPNFTTETMQTQEFMAKFKYTSILFLPVTALLITGMEMVSLRYTRGEEVSVKNIFDYTKSIWNLTLIAFIIFVIRQIVIYIFNITTLTLQMDWLATVGIAIGWIINIIFLFSYMLVIDKRVGAIEAMKLSFIAVKKNLCIVLSIGIFFILLLSVIVFSSLLMSISPFLGFILGLAGLLGIIWIAPAMFISLFGLLYRMIFDGVEIDGVQKGGTHFKV</sequence>
<feature type="transmembrane region" description="Helical" evidence="1">
    <location>
        <begin position="189"/>
        <end position="212"/>
    </location>
</feature>
<reference evidence="2" key="1">
    <citation type="submission" date="2015-11" db="EMBL/GenBank/DDBJ databases">
        <authorList>
            <person name="Zhang Y."/>
            <person name="Guo Z."/>
        </authorList>
    </citation>
    <scope>NUCLEOTIDE SEQUENCE</scope>
    <source>
        <strain evidence="2">BN30871</strain>
    </source>
</reference>
<feature type="transmembrane region" description="Helical" evidence="1">
    <location>
        <begin position="218"/>
        <end position="247"/>
    </location>
</feature>
<evidence type="ECO:0000256" key="1">
    <source>
        <dbReference type="SAM" id="Phobius"/>
    </source>
</evidence>
<keyword evidence="1" id="KW-1133">Transmembrane helix</keyword>
<dbReference type="AlphaFoldDB" id="A0A0S4XQ61"/>
<name>A0A0S4XQ61_9BACT</name>
<evidence type="ECO:0000313" key="2">
    <source>
        <dbReference type="EMBL" id="CUV66092.1"/>
    </source>
</evidence>
<keyword evidence="1" id="KW-0472">Membrane</keyword>
<protein>
    <submittedName>
        <fullName evidence="2">Uncharacterized protein</fullName>
    </submittedName>
</protein>
<feature type="transmembrane region" description="Helical" evidence="1">
    <location>
        <begin position="30"/>
        <end position="51"/>
    </location>
</feature>
<feature type="transmembrane region" description="Helical" evidence="1">
    <location>
        <begin position="145"/>
        <end position="168"/>
    </location>
</feature>
<gene>
    <name evidence="2" type="ORF">BN3087_570064</name>
</gene>
<proteinExistence type="predicted"/>
<dbReference type="EMBL" id="FAXN01000059">
    <property type="protein sequence ID" value="CUV66092.1"/>
    <property type="molecule type" value="Genomic_DNA"/>
</dbReference>